<organism evidence="1 2">
    <name type="scientific">Bartonella callosciuri</name>
    <dbReference type="NCBI Taxonomy" id="686223"/>
    <lineage>
        <taxon>Bacteria</taxon>
        <taxon>Pseudomonadati</taxon>
        <taxon>Pseudomonadota</taxon>
        <taxon>Alphaproteobacteria</taxon>
        <taxon>Hyphomicrobiales</taxon>
        <taxon>Bartonellaceae</taxon>
        <taxon>Bartonella</taxon>
    </lineage>
</organism>
<proteinExistence type="predicted"/>
<sequence>MIYLPKIKKHSDILLEGLVYYATFVNAQSNYLPPDNFQEDPEPLIAHRTSPTNIGVYLLSVITARDFGWISFEEAIPSIECTLSTLEKMEKFRGHLYQLVCNRYTQTSLAYLCINR</sequence>
<protein>
    <submittedName>
        <fullName evidence="1">Uncharacterized protein</fullName>
    </submittedName>
</protein>
<evidence type="ECO:0000313" key="1">
    <source>
        <dbReference type="EMBL" id="MBB5073837.1"/>
    </source>
</evidence>
<accession>A0A840P0L6</accession>
<keyword evidence="2" id="KW-1185">Reference proteome</keyword>
<dbReference type="Gene3D" id="1.50.10.140">
    <property type="match status" value="1"/>
</dbReference>
<gene>
    <name evidence="1" type="ORF">HNQ69_000963</name>
</gene>
<reference evidence="1 2" key="1">
    <citation type="submission" date="2020-08" db="EMBL/GenBank/DDBJ databases">
        <title>Genomic Encyclopedia of Type Strains, Phase IV (KMG-IV): sequencing the most valuable type-strain genomes for metagenomic binning, comparative biology and taxonomic classification.</title>
        <authorList>
            <person name="Goeker M."/>
        </authorList>
    </citation>
    <scope>NUCLEOTIDE SEQUENCE [LARGE SCALE GENOMIC DNA]</scope>
    <source>
        <strain evidence="1 2">DSM 28538</strain>
    </source>
</reference>
<dbReference type="Proteomes" id="UP000561417">
    <property type="component" value="Unassembled WGS sequence"/>
</dbReference>
<evidence type="ECO:0000313" key="2">
    <source>
        <dbReference type="Proteomes" id="UP000561417"/>
    </source>
</evidence>
<dbReference type="EMBL" id="JACHIM010000003">
    <property type="protein sequence ID" value="MBB5073837.1"/>
    <property type="molecule type" value="Genomic_DNA"/>
</dbReference>
<name>A0A840P0L6_9HYPH</name>
<comment type="caution">
    <text evidence="1">The sequence shown here is derived from an EMBL/GenBank/DDBJ whole genome shotgun (WGS) entry which is preliminary data.</text>
</comment>
<dbReference type="AlphaFoldDB" id="A0A840P0L6"/>